<dbReference type="Proteomes" id="UP000595140">
    <property type="component" value="Unassembled WGS sequence"/>
</dbReference>
<evidence type="ECO:0000313" key="2">
    <source>
        <dbReference type="Proteomes" id="UP000595140"/>
    </source>
</evidence>
<name>A0A484N1P5_9ASTE</name>
<proteinExistence type="predicted"/>
<evidence type="ECO:0000313" key="1">
    <source>
        <dbReference type="EMBL" id="VFQ95191.1"/>
    </source>
</evidence>
<dbReference type="PANTHER" id="PTHR33710:SF79">
    <property type="entry name" value="OS06G0205337 PROTEIN"/>
    <property type="match status" value="1"/>
</dbReference>
<dbReference type="OrthoDB" id="1303354at2759"/>
<gene>
    <name evidence="1" type="ORF">CCAM_LOCUS36967</name>
</gene>
<dbReference type="AlphaFoldDB" id="A0A484N1P5"/>
<dbReference type="Gene3D" id="3.60.10.10">
    <property type="entry name" value="Endonuclease/exonuclease/phosphatase"/>
    <property type="match status" value="1"/>
</dbReference>
<protein>
    <recommendedName>
        <fullName evidence="3">Endonuclease/exonuclease/phosphatase domain-containing protein</fullName>
    </recommendedName>
</protein>
<keyword evidence="2" id="KW-1185">Reference proteome</keyword>
<accession>A0A484N1P5</accession>
<reference evidence="1 2" key="1">
    <citation type="submission" date="2018-04" db="EMBL/GenBank/DDBJ databases">
        <authorList>
            <person name="Vogel A."/>
        </authorList>
    </citation>
    <scope>NUCLEOTIDE SEQUENCE [LARGE SCALE GENOMIC DNA]</scope>
</reference>
<dbReference type="EMBL" id="OOIL02005599">
    <property type="protein sequence ID" value="VFQ95191.1"/>
    <property type="molecule type" value="Genomic_DNA"/>
</dbReference>
<dbReference type="SUPFAM" id="SSF56219">
    <property type="entry name" value="DNase I-like"/>
    <property type="match status" value="1"/>
</dbReference>
<organism evidence="1 2">
    <name type="scientific">Cuscuta campestris</name>
    <dbReference type="NCBI Taxonomy" id="132261"/>
    <lineage>
        <taxon>Eukaryota</taxon>
        <taxon>Viridiplantae</taxon>
        <taxon>Streptophyta</taxon>
        <taxon>Embryophyta</taxon>
        <taxon>Tracheophyta</taxon>
        <taxon>Spermatophyta</taxon>
        <taxon>Magnoliopsida</taxon>
        <taxon>eudicotyledons</taxon>
        <taxon>Gunneridae</taxon>
        <taxon>Pentapetalae</taxon>
        <taxon>asterids</taxon>
        <taxon>lamiids</taxon>
        <taxon>Solanales</taxon>
        <taxon>Convolvulaceae</taxon>
        <taxon>Cuscuteae</taxon>
        <taxon>Cuscuta</taxon>
        <taxon>Cuscuta subgen. Grammica</taxon>
        <taxon>Cuscuta sect. Cleistogrammica</taxon>
    </lineage>
</organism>
<evidence type="ECO:0008006" key="3">
    <source>
        <dbReference type="Google" id="ProtNLM"/>
    </source>
</evidence>
<dbReference type="InterPro" id="IPR036691">
    <property type="entry name" value="Endo/exonu/phosph_ase_sf"/>
</dbReference>
<sequence length="148" mass="16684">MSTLPWLCFGDFNAILDQGEKKGGLPKPSYLIQGFREALEDAGLLDFPLGGYGFTYDNGRKGDACVEKKLDRFLTSSLWRQKFPLATSTTFDFSSSDHLPIFMRIKAWIPRAQAANSDLRTPGLVTQDADPWFWTAGRSVELRSWNIN</sequence>
<dbReference type="PANTHER" id="PTHR33710">
    <property type="entry name" value="BNAC02G09200D PROTEIN"/>
    <property type="match status" value="1"/>
</dbReference>